<keyword evidence="3" id="KW-1133">Transmembrane helix</keyword>
<evidence type="ECO:0000256" key="3">
    <source>
        <dbReference type="SAM" id="Phobius"/>
    </source>
</evidence>
<reference evidence="4 5" key="1">
    <citation type="journal article" date="2003" name="Int. J. Syst. Evol. Microbiol.">
        <title>Virgibacillus carmonensis sp. nov., Virgibacillus necropolis sp. nov. and Virgibacillus picturae sp. nov., three novel species isolated from deteriorated mural paintings, transfer of the species of the genus salibacillus to Virgibacillus, as Virgibacillus marismortui comb. nov. and Virgibacillus salexigens comb. nov., and emended description of the genus Virgibacillus.</title>
        <authorList>
            <person name="Heyrman J."/>
            <person name="Logan N.A."/>
            <person name="Busse H.J."/>
            <person name="Balcaen A."/>
            <person name="Lebbe L."/>
            <person name="Rodriguez-Diaz M."/>
            <person name="Swings J."/>
            <person name="De Vos P."/>
        </authorList>
    </citation>
    <scope>NUCLEOTIDE SEQUENCE [LARGE SCALE GENOMIC DNA]</scope>
    <source>
        <strain evidence="4 5">LMG 19488</strain>
    </source>
</reference>
<dbReference type="Pfam" id="PF07963">
    <property type="entry name" value="N_methyl"/>
    <property type="match status" value="1"/>
</dbReference>
<evidence type="ECO:0008006" key="6">
    <source>
        <dbReference type="Google" id="ProtNLM"/>
    </source>
</evidence>
<sequence>MLKNSNGFSLIEVLVAFGIVTMLIITVLPISVQLKKEQQKLSDRITIVTVLYDELQQTIWEKSELPISYKKQIKNKQVNFHFTTINDLMQGCVEWTNVKSEKEKSCLFGYVS</sequence>
<keyword evidence="3" id="KW-0812">Transmembrane</keyword>
<dbReference type="Proteomes" id="UP000204391">
    <property type="component" value="Chromosome"/>
</dbReference>
<comment type="subcellular location">
    <subcellularLocation>
        <location evidence="1">Cell surface</location>
    </subcellularLocation>
</comment>
<protein>
    <recommendedName>
        <fullName evidence="6">Prepilin-type cleavage/methylation domain-containing protein</fullName>
    </recommendedName>
</protein>
<gene>
    <name evidence="4" type="ORF">CFK40_09565</name>
</gene>
<dbReference type="InterPro" id="IPR012902">
    <property type="entry name" value="N_methyl_site"/>
</dbReference>
<evidence type="ECO:0000313" key="4">
    <source>
        <dbReference type="EMBL" id="ASN05244.1"/>
    </source>
</evidence>
<keyword evidence="2" id="KW-0178">Competence</keyword>
<dbReference type="KEGG" id="vne:CFK40_09565"/>
<accession>A0A221MC83</accession>
<dbReference type="GO" id="GO:0030420">
    <property type="term" value="P:establishment of competence for transformation"/>
    <property type="evidence" value="ECO:0007669"/>
    <property type="project" value="UniProtKB-KW"/>
</dbReference>
<keyword evidence="3" id="KW-0472">Membrane</keyword>
<feature type="transmembrane region" description="Helical" evidence="3">
    <location>
        <begin position="6"/>
        <end position="30"/>
    </location>
</feature>
<name>A0A221MC83_9BACI</name>
<evidence type="ECO:0000313" key="5">
    <source>
        <dbReference type="Proteomes" id="UP000204391"/>
    </source>
</evidence>
<dbReference type="AlphaFoldDB" id="A0A221MC83"/>
<keyword evidence="5" id="KW-1185">Reference proteome</keyword>
<evidence type="ECO:0000256" key="2">
    <source>
        <dbReference type="ARBA" id="ARBA00023287"/>
    </source>
</evidence>
<proteinExistence type="predicted"/>
<dbReference type="EMBL" id="CP022437">
    <property type="protein sequence ID" value="ASN05244.1"/>
    <property type="molecule type" value="Genomic_DNA"/>
</dbReference>
<organism evidence="4 5">
    <name type="scientific">Virgibacillus necropolis</name>
    <dbReference type="NCBI Taxonomy" id="163877"/>
    <lineage>
        <taxon>Bacteria</taxon>
        <taxon>Bacillati</taxon>
        <taxon>Bacillota</taxon>
        <taxon>Bacilli</taxon>
        <taxon>Bacillales</taxon>
        <taxon>Bacillaceae</taxon>
        <taxon>Virgibacillus</taxon>
    </lineage>
</organism>
<dbReference type="GO" id="GO:0009986">
    <property type="term" value="C:cell surface"/>
    <property type="evidence" value="ECO:0007669"/>
    <property type="project" value="UniProtKB-SubCell"/>
</dbReference>
<evidence type="ECO:0000256" key="1">
    <source>
        <dbReference type="ARBA" id="ARBA00004241"/>
    </source>
</evidence>